<keyword evidence="11 12" id="KW-0472">Membrane</keyword>
<keyword evidence="10 12" id="KW-0408">Iron</keyword>
<comment type="subcellular location">
    <subcellularLocation>
        <location evidence="1">Cell membrane</location>
        <topology evidence="1">Multi-pass membrane protein</topology>
    </subcellularLocation>
</comment>
<name>A0A7S8ECU8_9CHLR</name>
<dbReference type="InterPro" id="IPR002585">
    <property type="entry name" value="Cyt-d_ubiquinol_oxidase_su_1"/>
</dbReference>
<dbReference type="GO" id="GO:0016682">
    <property type="term" value="F:oxidoreductase activity, acting on diphenols and related substances as donors, oxygen as acceptor"/>
    <property type="evidence" value="ECO:0007669"/>
    <property type="project" value="TreeGrafter"/>
</dbReference>
<protein>
    <submittedName>
        <fullName evidence="13">Cytochrome ubiquinol oxidase subunit I</fullName>
    </submittedName>
</protein>
<keyword evidence="9 12" id="KW-1133">Transmembrane helix</keyword>
<comment type="similarity">
    <text evidence="2 12">Belongs to the cytochrome ubiquinol oxidase subunit 1 family.</text>
</comment>
<evidence type="ECO:0000256" key="3">
    <source>
        <dbReference type="ARBA" id="ARBA00022448"/>
    </source>
</evidence>
<evidence type="ECO:0000256" key="6">
    <source>
        <dbReference type="ARBA" id="ARBA00022692"/>
    </source>
</evidence>
<feature type="transmembrane region" description="Helical" evidence="12">
    <location>
        <begin position="15"/>
        <end position="33"/>
    </location>
</feature>
<feature type="transmembrane region" description="Helical" evidence="12">
    <location>
        <begin position="223"/>
        <end position="245"/>
    </location>
</feature>
<evidence type="ECO:0000313" key="14">
    <source>
        <dbReference type="Proteomes" id="UP000594468"/>
    </source>
</evidence>
<feature type="transmembrane region" description="Helical" evidence="12">
    <location>
        <begin position="336"/>
        <end position="359"/>
    </location>
</feature>
<dbReference type="Proteomes" id="UP000594468">
    <property type="component" value="Chromosome"/>
</dbReference>
<accession>A0A7S8ECU8</accession>
<feature type="transmembrane region" description="Helical" evidence="12">
    <location>
        <begin position="184"/>
        <end position="202"/>
    </location>
</feature>
<dbReference type="KEGG" id="pmet:G4Y79_09515"/>
<dbReference type="GO" id="GO:0005886">
    <property type="term" value="C:plasma membrane"/>
    <property type="evidence" value="ECO:0007669"/>
    <property type="project" value="UniProtKB-SubCell"/>
</dbReference>
<evidence type="ECO:0000313" key="13">
    <source>
        <dbReference type="EMBL" id="QPC84594.1"/>
    </source>
</evidence>
<keyword evidence="3 12" id="KW-0813">Transport</keyword>
<feature type="transmembrane region" description="Helical" evidence="12">
    <location>
        <begin position="91"/>
        <end position="115"/>
    </location>
</feature>
<evidence type="ECO:0000256" key="4">
    <source>
        <dbReference type="ARBA" id="ARBA00022475"/>
    </source>
</evidence>
<evidence type="ECO:0000256" key="1">
    <source>
        <dbReference type="ARBA" id="ARBA00004651"/>
    </source>
</evidence>
<organism evidence="13 14">
    <name type="scientific">Phototrophicus methaneseepsis</name>
    <dbReference type="NCBI Taxonomy" id="2710758"/>
    <lineage>
        <taxon>Bacteria</taxon>
        <taxon>Bacillati</taxon>
        <taxon>Chloroflexota</taxon>
        <taxon>Candidatus Thermofontia</taxon>
        <taxon>Phototrophicales</taxon>
        <taxon>Phototrophicaceae</taxon>
        <taxon>Phototrophicus</taxon>
    </lineage>
</organism>
<reference evidence="13 14" key="1">
    <citation type="submission" date="2020-02" db="EMBL/GenBank/DDBJ databases">
        <authorList>
            <person name="Zheng R.K."/>
            <person name="Sun C.M."/>
        </authorList>
    </citation>
    <scope>NUCLEOTIDE SEQUENCE [LARGE SCALE GENOMIC DNA]</scope>
    <source>
        <strain evidence="14">rifampicinis</strain>
    </source>
</reference>
<dbReference type="PIRSF" id="PIRSF006446">
    <property type="entry name" value="Cyt_quinol_oxidase_1"/>
    <property type="match status" value="1"/>
</dbReference>
<keyword evidence="14" id="KW-1185">Reference proteome</keyword>
<keyword evidence="5 12" id="KW-0349">Heme</keyword>
<evidence type="ECO:0000256" key="10">
    <source>
        <dbReference type="ARBA" id="ARBA00023004"/>
    </source>
</evidence>
<dbReference type="RefSeq" id="WP_195172657.1">
    <property type="nucleotide sequence ID" value="NZ_CP062983.1"/>
</dbReference>
<evidence type="ECO:0000256" key="11">
    <source>
        <dbReference type="ARBA" id="ARBA00023136"/>
    </source>
</evidence>
<sequence length="472" mass="53303">MEVVDLARLQFASTTLYHFIFVPLTIGLSLMIAIMQTQYVRTGDEGYKRMTKFWGKLFLINFAMGVVTGIVQEFQFGMGWSEYSRFVGDIFGAPLAIEALMAFFIESTFIGLWIFGWDKLPKRIHLLTIWLVAFATALSALWILIANSWMQNPVGYEVVNGRAQMNDFIAVITNPNIFRQFPHLIFGSFTTAGFFVAAISAYRLLRTQGKDNVLFLRSLKYGLVFGLASVMVTMLSGHFSGQFLVEKQPMKLAAAEALWESEDPAGLSFFQIGNEEDRTSIINIRIPSLLSFLTYDEFNGLIPGINDLNAVYQEEYADVYGPDADYVPPMIWMIYWSFRAMVGFGMLMALISLVGLFLWSRKQLPNAKWFLTLLPFTIVLPYIANSTGWVMTEVGRQPWIVQGLMRTEDAISPNLTPTDLWISLIGFTVVYGALAVADFYLLWKFGSSGDMSDELLPTPSDQPDDLQLENAY</sequence>
<keyword evidence="6 12" id="KW-0812">Transmembrane</keyword>
<dbReference type="GO" id="GO:0046872">
    <property type="term" value="F:metal ion binding"/>
    <property type="evidence" value="ECO:0007669"/>
    <property type="project" value="UniProtKB-UniRule"/>
</dbReference>
<dbReference type="GO" id="GO:0070069">
    <property type="term" value="C:cytochrome complex"/>
    <property type="evidence" value="ECO:0007669"/>
    <property type="project" value="UniProtKB-UniRule"/>
</dbReference>
<evidence type="ECO:0000256" key="7">
    <source>
        <dbReference type="ARBA" id="ARBA00022723"/>
    </source>
</evidence>
<keyword evidence="7 12" id="KW-0479">Metal-binding</keyword>
<dbReference type="EMBL" id="CP062983">
    <property type="protein sequence ID" value="QPC84594.1"/>
    <property type="molecule type" value="Genomic_DNA"/>
</dbReference>
<gene>
    <name evidence="13" type="ORF">G4Y79_09515</name>
</gene>
<evidence type="ECO:0000256" key="5">
    <source>
        <dbReference type="ARBA" id="ARBA00022617"/>
    </source>
</evidence>
<proteinExistence type="inferred from homology"/>
<evidence type="ECO:0000256" key="12">
    <source>
        <dbReference type="PIRNR" id="PIRNR006446"/>
    </source>
</evidence>
<dbReference type="AlphaFoldDB" id="A0A7S8ECU8"/>
<feature type="transmembrane region" description="Helical" evidence="12">
    <location>
        <begin position="420"/>
        <end position="443"/>
    </location>
</feature>
<evidence type="ECO:0000256" key="2">
    <source>
        <dbReference type="ARBA" id="ARBA00009819"/>
    </source>
</evidence>
<keyword evidence="8 12" id="KW-0249">Electron transport</keyword>
<feature type="transmembrane region" description="Helical" evidence="12">
    <location>
        <begin position="366"/>
        <end position="384"/>
    </location>
</feature>
<keyword evidence="4 12" id="KW-1003">Cell membrane</keyword>
<evidence type="ECO:0000256" key="8">
    <source>
        <dbReference type="ARBA" id="ARBA00022982"/>
    </source>
</evidence>
<evidence type="ECO:0000256" key="9">
    <source>
        <dbReference type="ARBA" id="ARBA00022989"/>
    </source>
</evidence>
<dbReference type="GO" id="GO:0019646">
    <property type="term" value="P:aerobic electron transport chain"/>
    <property type="evidence" value="ECO:0007669"/>
    <property type="project" value="InterPro"/>
</dbReference>
<dbReference type="GO" id="GO:0020037">
    <property type="term" value="F:heme binding"/>
    <property type="evidence" value="ECO:0007669"/>
    <property type="project" value="TreeGrafter"/>
</dbReference>
<dbReference type="PANTHER" id="PTHR30365">
    <property type="entry name" value="CYTOCHROME D UBIQUINOL OXIDASE"/>
    <property type="match status" value="1"/>
</dbReference>
<dbReference type="Pfam" id="PF01654">
    <property type="entry name" value="Cyt_bd_oxida_I"/>
    <property type="match status" value="1"/>
</dbReference>
<feature type="transmembrane region" description="Helical" evidence="12">
    <location>
        <begin position="53"/>
        <end position="71"/>
    </location>
</feature>
<dbReference type="PANTHER" id="PTHR30365:SF15">
    <property type="entry name" value="CYTOCHROME BD UBIQUINOL OXIDASE SUBUNIT 1"/>
    <property type="match status" value="1"/>
</dbReference>
<feature type="transmembrane region" description="Helical" evidence="12">
    <location>
        <begin position="127"/>
        <end position="145"/>
    </location>
</feature>
<dbReference type="GO" id="GO:0009055">
    <property type="term" value="F:electron transfer activity"/>
    <property type="evidence" value="ECO:0007669"/>
    <property type="project" value="UniProtKB-UniRule"/>
</dbReference>